<sequence>MGDENPIRTLEDYSKPSHDSYKNTIELLVGNNVYCMEDPEQAFVKYASLRTDEAGVLSARSYPTIDPQRSSHPATSINAIKAHFKEANISQTSLLQTRMGIKTQQPKESKPTLEDEFHDLHLNIPILEVLAHALIYNAILDKYIESLELGKNGSAFIQREDHETPLLVGKGFLATTNTVIDYRIDKIAVGEGITRYLAFRRHFEEIHVTWAHLEKKRTRLRTNNKTLEDLCSQSLETVSTILHDAVTTHLVMASQHFMMASARTDSHENELQQREQSANLSIYITEPSRCFNSFCHDDDDDEESIIPLNEIISQNPPSIITPVLPIKDPEDFLIMRNEELSTILEKESDEFIKSSVEDLVPILSEFEETSGSDSECDLPSCDDFSPIKIPEGISVTFSNPLFDSNDNFTSSDDESLSDEDVLEDNVKIYSNPLFEFDDEYISSDVNPLFDEVLED</sequence>
<gene>
    <name evidence="1" type="ORF">Tci_030392</name>
</gene>
<comment type="caution">
    <text evidence="1">The sequence shown here is derived from an EMBL/GenBank/DDBJ whole genome shotgun (WGS) entry which is preliminary data.</text>
</comment>
<reference evidence="1" key="1">
    <citation type="journal article" date="2019" name="Sci. Rep.">
        <title>Draft genome of Tanacetum cinerariifolium, the natural source of mosquito coil.</title>
        <authorList>
            <person name="Yamashiro T."/>
            <person name="Shiraishi A."/>
            <person name="Satake H."/>
            <person name="Nakayama K."/>
        </authorList>
    </citation>
    <scope>NUCLEOTIDE SEQUENCE</scope>
</reference>
<proteinExistence type="predicted"/>
<protein>
    <submittedName>
        <fullName evidence="1">Uncharacterized protein</fullName>
    </submittedName>
</protein>
<dbReference type="CDD" id="cd18774">
    <property type="entry name" value="PDC2_HK_sensor"/>
    <property type="match status" value="1"/>
</dbReference>
<accession>A0A6L2LE13</accession>
<dbReference type="EMBL" id="BKCJ010003999">
    <property type="protein sequence ID" value="GEU58414.1"/>
    <property type="molecule type" value="Genomic_DNA"/>
</dbReference>
<organism evidence="1">
    <name type="scientific">Tanacetum cinerariifolium</name>
    <name type="common">Dalmatian daisy</name>
    <name type="synonym">Chrysanthemum cinerariifolium</name>
    <dbReference type="NCBI Taxonomy" id="118510"/>
    <lineage>
        <taxon>Eukaryota</taxon>
        <taxon>Viridiplantae</taxon>
        <taxon>Streptophyta</taxon>
        <taxon>Embryophyta</taxon>
        <taxon>Tracheophyta</taxon>
        <taxon>Spermatophyta</taxon>
        <taxon>Magnoliopsida</taxon>
        <taxon>eudicotyledons</taxon>
        <taxon>Gunneridae</taxon>
        <taxon>Pentapetalae</taxon>
        <taxon>asterids</taxon>
        <taxon>campanulids</taxon>
        <taxon>Asterales</taxon>
        <taxon>Asteraceae</taxon>
        <taxon>Asteroideae</taxon>
        <taxon>Anthemideae</taxon>
        <taxon>Anthemidinae</taxon>
        <taxon>Tanacetum</taxon>
    </lineage>
</organism>
<name>A0A6L2LE13_TANCI</name>
<dbReference type="AlphaFoldDB" id="A0A6L2LE13"/>
<evidence type="ECO:0000313" key="1">
    <source>
        <dbReference type="EMBL" id="GEU58414.1"/>
    </source>
</evidence>